<proteinExistence type="predicted"/>
<dbReference type="Proteomes" id="UP000190559">
    <property type="component" value="Unassembled WGS sequence"/>
</dbReference>
<accession>A0A1T1NZ34</accession>
<reference evidence="1 2" key="1">
    <citation type="submission" date="2015-12" db="EMBL/GenBank/DDBJ databases">
        <authorList>
            <person name="Shamseldin A."/>
            <person name="Moawad H."/>
            <person name="Abd El-Rahim W.M."/>
            <person name="Sadowsky M.J."/>
        </authorList>
    </citation>
    <scope>NUCLEOTIDE SEQUENCE [LARGE SCALE GENOMIC DNA]</scope>
    <source>
        <strain evidence="1 2">LMG9050</strain>
    </source>
</reference>
<sequence>MQTAPPKKRSKIKLAGLILFALGGWGAAVITGMGLGAAKNQAVKDQQEAQVWKAKAGKAYTELLLAKAGKAEQITIPAGSLLECVSTDDNPPKVDCGGFILPPADY</sequence>
<evidence type="ECO:0000313" key="1">
    <source>
        <dbReference type="EMBL" id="OOW68667.1"/>
    </source>
</evidence>
<dbReference type="EMBL" id="LOJW01000028">
    <property type="protein sequence ID" value="OOW68667.1"/>
    <property type="molecule type" value="Genomic_DNA"/>
</dbReference>
<name>A0A1T1NZ34_9XANT</name>
<evidence type="ECO:0000313" key="2">
    <source>
        <dbReference type="Proteomes" id="UP000190559"/>
    </source>
</evidence>
<dbReference type="RefSeq" id="WP_071446566.1">
    <property type="nucleotide sequence ID" value="NZ_LOJW01000028.1"/>
</dbReference>
<organism evidence="1 2">
    <name type="scientific">Xanthomonas axonopodis pv. melhusii</name>
    <dbReference type="NCBI Taxonomy" id="487834"/>
    <lineage>
        <taxon>Bacteria</taxon>
        <taxon>Pseudomonadati</taxon>
        <taxon>Pseudomonadota</taxon>
        <taxon>Gammaproteobacteria</taxon>
        <taxon>Lysobacterales</taxon>
        <taxon>Lysobacteraceae</taxon>
        <taxon>Xanthomonas</taxon>
    </lineage>
</organism>
<protein>
    <submittedName>
        <fullName evidence="1">Uncharacterized protein</fullName>
    </submittedName>
</protein>
<dbReference type="AlphaFoldDB" id="A0A1T1NZ34"/>
<gene>
    <name evidence="1" type="ORF">Xmlh_13065</name>
</gene>
<comment type="caution">
    <text evidence="1">The sequence shown here is derived from an EMBL/GenBank/DDBJ whole genome shotgun (WGS) entry which is preliminary data.</text>
</comment>